<gene>
    <name evidence="3" type="ORF">SAMN05216259_104442</name>
</gene>
<evidence type="ECO:0000259" key="2">
    <source>
        <dbReference type="Pfam" id="PF18431"/>
    </source>
</evidence>
<name>A0A1H0C6T6_9ACTN</name>
<dbReference type="CDD" id="cd20684">
    <property type="entry name" value="CdiA-CT_Yk_RNaseA-like"/>
    <property type="match status" value="1"/>
</dbReference>
<accession>A0A1H0C6T6</accession>
<feature type="compositionally biased region" description="Low complexity" evidence="1">
    <location>
        <begin position="74"/>
        <end position="85"/>
    </location>
</feature>
<evidence type="ECO:0000256" key="1">
    <source>
        <dbReference type="SAM" id="MobiDB-lite"/>
    </source>
</evidence>
<reference evidence="3 4" key="1">
    <citation type="submission" date="2016-10" db="EMBL/GenBank/DDBJ databases">
        <authorList>
            <person name="de Groot N.N."/>
        </authorList>
    </citation>
    <scope>NUCLEOTIDE SEQUENCE [LARGE SCALE GENOMIC DNA]</scope>
    <source>
        <strain evidence="3 4">CGMCC 4.2022</strain>
    </source>
</reference>
<keyword evidence="4" id="KW-1185">Reference proteome</keyword>
<dbReference type="EMBL" id="FNIE01000004">
    <property type="protein sequence ID" value="SDN53568.1"/>
    <property type="molecule type" value="Genomic_DNA"/>
</dbReference>
<evidence type="ECO:0000313" key="4">
    <source>
        <dbReference type="Proteomes" id="UP000199341"/>
    </source>
</evidence>
<feature type="region of interest" description="Disordered" evidence="1">
    <location>
        <begin position="239"/>
        <end position="278"/>
    </location>
</feature>
<evidence type="ECO:0000313" key="3">
    <source>
        <dbReference type="EMBL" id="SDN53568.1"/>
    </source>
</evidence>
<proteinExistence type="predicted"/>
<dbReference type="RefSeq" id="WP_093784190.1">
    <property type="nucleotide sequence ID" value="NZ_FNIE01000004.1"/>
</dbReference>
<organism evidence="3 4">
    <name type="scientific">Actinacidiphila guanduensis</name>
    <dbReference type="NCBI Taxonomy" id="310781"/>
    <lineage>
        <taxon>Bacteria</taxon>
        <taxon>Bacillati</taxon>
        <taxon>Actinomycetota</taxon>
        <taxon>Actinomycetes</taxon>
        <taxon>Kitasatosporales</taxon>
        <taxon>Streptomycetaceae</taxon>
        <taxon>Actinacidiphila</taxon>
    </lineage>
</organism>
<feature type="compositionally biased region" description="Basic and acidic residues" evidence="1">
    <location>
        <begin position="253"/>
        <end position="265"/>
    </location>
</feature>
<dbReference type="Proteomes" id="UP000199341">
    <property type="component" value="Unassembled WGS sequence"/>
</dbReference>
<dbReference type="InterPro" id="IPR041436">
    <property type="entry name" value="RNAse_A_bac"/>
</dbReference>
<protein>
    <recommendedName>
        <fullName evidence="2">Bacterial CdiA-CT RNAse A domain-containing protein</fullName>
    </recommendedName>
</protein>
<sequence>MGFSGFDPDKVTSLGSDLKKAGDGAAALHRSIGAILADAQGALDPGVKATTNPQLENVLRTSAGNGVLKPNAPVPAGAGLPGSLGPELDGVAREITRRLALFDKARQPHAFGDGLSPVDAFNGITTRAKPQPKPKKRPWWKKWVLDPLEDAAYDVANVMHVVCSLESLKAIGETALGIGLLFLGAAGEIGGGALDITVVGAGVGLTLNVGGVVAITGGGALAAKGLGDFMNAMANGDYNAWSRDRRKGPQPKQPREADPLKDEGYGGHGVTKHVGRSDQQLGDRLAQEPGVQEASTFEKTGDAQRFSQQAIDANKQQVSNWLTGAKEGSTKEFTLKDTGEVTGRALSRTDWRDGTGSRPVNGVQVVLRADPDAPGGYYILTTYPVG</sequence>
<dbReference type="STRING" id="310781.SAMN05216259_104442"/>
<dbReference type="Pfam" id="PF18431">
    <property type="entry name" value="RNAse_A_bac"/>
    <property type="match status" value="1"/>
</dbReference>
<feature type="region of interest" description="Disordered" evidence="1">
    <location>
        <begin position="63"/>
        <end position="85"/>
    </location>
</feature>
<feature type="domain" description="Bacterial CdiA-CT RNAse A" evidence="2">
    <location>
        <begin position="267"/>
        <end position="384"/>
    </location>
</feature>
<dbReference type="AlphaFoldDB" id="A0A1H0C6T6"/>
<dbReference type="OrthoDB" id="4002101at2"/>